<evidence type="ECO:0000256" key="10">
    <source>
        <dbReference type="HAMAP-Rule" id="MF_03173"/>
    </source>
</evidence>
<dbReference type="GO" id="GO:0006364">
    <property type="term" value="P:rRNA processing"/>
    <property type="evidence" value="ECO:0007669"/>
    <property type="project" value="UniProtKB-KW"/>
</dbReference>
<keyword evidence="8 10" id="KW-0067">ATP-binding</keyword>
<dbReference type="GO" id="GO:0005737">
    <property type="term" value="C:cytoplasm"/>
    <property type="evidence" value="ECO:0007669"/>
    <property type="project" value="UniProtKB-SubCell"/>
</dbReference>
<evidence type="ECO:0000256" key="4">
    <source>
        <dbReference type="ARBA" id="ARBA00022552"/>
    </source>
</evidence>
<gene>
    <name evidence="11" type="ORF">PPYR1160_LOCUS13822</name>
</gene>
<feature type="binding site" evidence="10">
    <location>
        <position position="111"/>
    </location>
    <ligand>
        <name>ATP</name>
        <dbReference type="ChEBI" id="CHEBI:30616"/>
    </ligand>
</feature>
<comment type="catalytic activity">
    <reaction evidence="10">
        <text>ATP + H2O = ADP + phosphate + H(+)</text>
        <dbReference type="Rhea" id="RHEA:13065"/>
        <dbReference type="ChEBI" id="CHEBI:15377"/>
        <dbReference type="ChEBI" id="CHEBI:15378"/>
        <dbReference type="ChEBI" id="CHEBI:30616"/>
        <dbReference type="ChEBI" id="CHEBI:43474"/>
        <dbReference type="ChEBI" id="CHEBI:456216"/>
    </reaction>
</comment>
<comment type="function">
    <text evidence="10">Broad-specificity nucleoside monophosphate (NMP) kinase that catalyzes the reversible transfer of the terminal phosphate group between nucleoside triphosphates and monophosphates. Has also ATPase activity. Involved in the late cytoplasmic maturation steps of the 40S ribosomal particles, specifically 18S rRNA maturation. While NMP activity is not required for ribosome maturation, ATPase activity is. Associates transiently with small ribosomal subunit protein uS11. ATP hydrolysis breaks the interaction with uS11. May temporarily remove uS11 from the ribosome to enable a conformational change of the ribosomal RNA that is needed for the final maturation step of the small ribosomal subunit. Its NMP activity may have a role in nuclear energy homeostasis.</text>
</comment>
<keyword evidence="2 10" id="KW-0963">Cytoplasm</keyword>
<keyword evidence="6 10" id="KW-0547">Nucleotide-binding</keyword>
<evidence type="ECO:0000256" key="6">
    <source>
        <dbReference type="ARBA" id="ARBA00022741"/>
    </source>
</evidence>
<feature type="binding site" evidence="10">
    <location>
        <position position="17"/>
    </location>
    <ligand>
        <name>ATP</name>
        <dbReference type="ChEBI" id="CHEBI:30616"/>
    </ligand>
</feature>
<dbReference type="GO" id="GO:0004017">
    <property type="term" value="F:AMP kinase activity"/>
    <property type="evidence" value="ECO:0007669"/>
    <property type="project" value="UniProtKB-UniRule"/>
</dbReference>
<evidence type="ECO:0000313" key="11">
    <source>
        <dbReference type="EMBL" id="CAD8264319.1"/>
    </source>
</evidence>
<evidence type="ECO:0000256" key="1">
    <source>
        <dbReference type="ARBA" id="ARBA00000582"/>
    </source>
</evidence>
<dbReference type="AlphaFoldDB" id="A0A7R9YFX8"/>
<dbReference type="InterPro" id="IPR027417">
    <property type="entry name" value="P-loop_NTPase"/>
</dbReference>
<feature type="binding site" evidence="10">
    <location>
        <position position="19"/>
    </location>
    <ligand>
        <name>ATP</name>
        <dbReference type="ChEBI" id="CHEBI:30616"/>
    </ligand>
</feature>
<feature type="region of interest" description="NMPbind" evidence="10">
    <location>
        <begin position="35"/>
        <end position="58"/>
    </location>
</feature>
<keyword evidence="3 10" id="KW-0690">Ribosome biogenesis</keyword>
<dbReference type="SUPFAM" id="SSF52540">
    <property type="entry name" value="P-loop containing nucleoside triphosphate hydrolases"/>
    <property type="match status" value="1"/>
</dbReference>
<proteinExistence type="inferred from homology"/>
<keyword evidence="4 10" id="KW-0698">rRNA processing</keyword>
<comment type="caution">
    <text evidence="10">Lacks conserved residue(s) required for the propagation of feature annotation.</text>
</comment>
<evidence type="ECO:0000256" key="2">
    <source>
        <dbReference type="ARBA" id="ARBA00022490"/>
    </source>
</evidence>
<keyword evidence="5 10" id="KW-0808">Transferase</keyword>
<feature type="binding site" evidence="10">
    <location>
        <position position="20"/>
    </location>
    <ligand>
        <name>ATP</name>
        <dbReference type="ChEBI" id="CHEBI:30616"/>
    </ligand>
</feature>
<protein>
    <recommendedName>
        <fullName evidence="10">Adenylate kinase isoenzyme 6 homolog</fullName>
        <shortName evidence="10">AK6</shortName>
        <ecNumber evidence="10">2.7.4.3</ecNumber>
    </recommendedName>
    <alternativeName>
        <fullName evidence="10">Dual activity adenylate kinase/ATPase</fullName>
        <shortName evidence="10">AK/ATPase</shortName>
    </alternativeName>
</protein>
<keyword evidence="9 10" id="KW-0539">Nucleus</keyword>
<sequence length="178" mass="20086">MARRRPNVLITGTPGTGKTTLCEAVAGATGLEHVNVGDVVKREGCHEGVDEEFDSLILDEEKLLAVLEPRLEEGNVLLDFHTCDIFEADQLDLVLVLTSETEQLFDRLKARGYSQSKVTENMDCEIMHVVVEDARQAFPEEMVHVLPSNTIEDLETNVERVQQWMESWLQEHHRGSTD</sequence>
<dbReference type="EC" id="2.7.4.3" evidence="10"/>
<evidence type="ECO:0000256" key="9">
    <source>
        <dbReference type="ARBA" id="ARBA00023242"/>
    </source>
</evidence>
<dbReference type="Gene3D" id="3.40.50.300">
    <property type="entry name" value="P-loop containing nucleotide triphosphate hydrolases"/>
    <property type="match status" value="1"/>
</dbReference>
<feature type="binding site" evidence="10">
    <location>
        <position position="18"/>
    </location>
    <ligand>
        <name>ATP</name>
        <dbReference type="ChEBI" id="CHEBI:30616"/>
    </ligand>
</feature>
<comment type="catalytic activity">
    <reaction evidence="1 10">
        <text>AMP + ATP = 2 ADP</text>
        <dbReference type="Rhea" id="RHEA:12973"/>
        <dbReference type="ChEBI" id="CHEBI:30616"/>
        <dbReference type="ChEBI" id="CHEBI:456215"/>
        <dbReference type="ChEBI" id="CHEBI:456216"/>
        <dbReference type="EC" id="2.7.4.3"/>
    </reaction>
</comment>
<evidence type="ECO:0000256" key="7">
    <source>
        <dbReference type="ARBA" id="ARBA00022777"/>
    </source>
</evidence>
<dbReference type="EMBL" id="HBEA01018189">
    <property type="protein sequence ID" value="CAD8264319.1"/>
    <property type="molecule type" value="Transcribed_RNA"/>
</dbReference>
<dbReference type="GO" id="GO:0005634">
    <property type="term" value="C:nucleus"/>
    <property type="evidence" value="ECO:0007669"/>
    <property type="project" value="UniProtKB-SubCell"/>
</dbReference>
<dbReference type="GO" id="GO:0042274">
    <property type="term" value="P:ribosomal small subunit biogenesis"/>
    <property type="evidence" value="ECO:0007669"/>
    <property type="project" value="UniProtKB-UniRule"/>
</dbReference>
<dbReference type="FunFam" id="3.40.50.300:FF:000372">
    <property type="entry name" value="Adenylate kinase isoenzyme 6 homolog"/>
    <property type="match status" value="1"/>
</dbReference>
<organism evidence="11">
    <name type="scientific">Pinguiococcus pyrenoidosus</name>
    <dbReference type="NCBI Taxonomy" id="172671"/>
    <lineage>
        <taxon>Eukaryota</taxon>
        <taxon>Sar</taxon>
        <taxon>Stramenopiles</taxon>
        <taxon>Ochrophyta</taxon>
        <taxon>Pinguiophyceae</taxon>
        <taxon>Pinguiochrysidales</taxon>
        <taxon>Pinguiochrysidaceae</taxon>
        <taxon>Pinguiococcus</taxon>
    </lineage>
</organism>
<dbReference type="GO" id="GO:0016887">
    <property type="term" value="F:ATP hydrolysis activity"/>
    <property type="evidence" value="ECO:0007669"/>
    <property type="project" value="UniProtKB-UniRule"/>
</dbReference>
<dbReference type="HAMAP" id="MF_00039">
    <property type="entry name" value="Adenylate_kinase_AK6"/>
    <property type="match status" value="1"/>
</dbReference>
<dbReference type="PANTHER" id="PTHR12595">
    <property type="entry name" value="POS9-ACTIVATING FACTOR FAP7-RELATED"/>
    <property type="match status" value="1"/>
</dbReference>
<evidence type="ECO:0000256" key="8">
    <source>
        <dbReference type="ARBA" id="ARBA00022840"/>
    </source>
</evidence>
<accession>A0A7R9YFX8</accession>
<keyword evidence="7 10" id="KW-0418">Kinase</keyword>
<reference evidence="11" key="1">
    <citation type="submission" date="2021-01" db="EMBL/GenBank/DDBJ databases">
        <authorList>
            <person name="Corre E."/>
            <person name="Pelletier E."/>
            <person name="Niang G."/>
            <person name="Scheremetjew M."/>
            <person name="Finn R."/>
            <person name="Kale V."/>
            <person name="Holt S."/>
            <person name="Cochrane G."/>
            <person name="Meng A."/>
            <person name="Brown T."/>
            <person name="Cohen L."/>
        </authorList>
    </citation>
    <scope>NUCLEOTIDE SEQUENCE</scope>
    <source>
        <strain evidence="11">CCMP2078</strain>
    </source>
</reference>
<feature type="region of interest" description="LID" evidence="10">
    <location>
        <begin position="110"/>
        <end position="120"/>
    </location>
</feature>
<dbReference type="GO" id="GO:0005524">
    <property type="term" value="F:ATP binding"/>
    <property type="evidence" value="ECO:0007669"/>
    <property type="project" value="UniProtKB-KW"/>
</dbReference>
<evidence type="ECO:0000256" key="3">
    <source>
        <dbReference type="ARBA" id="ARBA00022517"/>
    </source>
</evidence>
<comment type="subcellular location">
    <subcellularLocation>
        <location evidence="10">Cytoplasm</location>
    </subcellularLocation>
    <subcellularLocation>
        <location evidence="10">Nucleus</location>
    </subcellularLocation>
</comment>
<comment type="subunit">
    <text evidence="10">Interacts with small ribosomal subunit protein uS11. Not a structural component of 43S pre-ribosomes, but transiently interacts with them by binding to uS11.</text>
</comment>
<feature type="binding site" evidence="10">
    <location>
        <position position="15"/>
    </location>
    <ligand>
        <name>ATP</name>
        <dbReference type="ChEBI" id="CHEBI:30616"/>
    </ligand>
</feature>
<dbReference type="InterPro" id="IPR020618">
    <property type="entry name" value="Adenyl_kinase_AK6"/>
</dbReference>
<evidence type="ECO:0000256" key="5">
    <source>
        <dbReference type="ARBA" id="ARBA00022679"/>
    </source>
</evidence>
<name>A0A7R9YFX8_9STRA</name>
<dbReference type="PANTHER" id="PTHR12595:SF0">
    <property type="entry name" value="ADENYLATE KINASE ISOENZYME 6"/>
    <property type="match status" value="1"/>
</dbReference>
<comment type="similarity">
    <text evidence="10">Belongs to the adenylate kinase family. AK6 subfamily.</text>
</comment>
<dbReference type="Pfam" id="PF13238">
    <property type="entry name" value="AAA_18"/>
    <property type="match status" value="1"/>
</dbReference>